<dbReference type="EC" id="6.1.1.10" evidence="16"/>
<dbReference type="PRINTS" id="PR01041">
    <property type="entry name" value="TRNASYNTHMET"/>
</dbReference>
<dbReference type="EMBL" id="PHHA01000034">
    <property type="protein sequence ID" value="PJG84375.1"/>
    <property type="molecule type" value="Genomic_DNA"/>
</dbReference>
<dbReference type="FunFam" id="2.40.50.140:FF:000042">
    <property type="entry name" value="Methionine--tRNA ligase"/>
    <property type="match status" value="1"/>
</dbReference>
<dbReference type="InterPro" id="IPR023458">
    <property type="entry name" value="Met-tRNA_ligase_1"/>
</dbReference>
<dbReference type="InterPro" id="IPR001412">
    <property type="entry name" value="aa-tRNA-synth_I_CS"/>
</dbReference>
<dbReference type="Pfam" id="PF09334">
    <property type="entry name" value="tRNA-synt_1g"/>
    <property type="match status" value="1"/>
</dbReference>
<evidence type="ECO:0000256" key="1">
    <source>
        <dbReference type="ARBA" id="ARBA00003314"/>
    </source>
</evidence>
<name>A0A2M8RZQ7_9PAST</name>
<feature type="short sequence motif" description="'KMSKS' region" evidence="16">
    <location>
        <begin position="330"/>
        <end position="334"/>
    </location>
</feature>
<feature type="domain" description="TRNA-binding" evidence="17">
    <location>
        <begin position="581"/>
        <end position="684"/>
    </location>
</feature>
<dbReference type="CDD" id="cd07957">
    <property type="entry name" value="Anticodon_Ia_Met"/>
    <property type="match status" value="1"/>
</dbReference>
<dbReference type="InterPro" id="IPR014758">
    <property type="entry name" value="Met-tRNA_synth"/>
</dbReference>
<dbReference type="PROSITE" id="PS00178">
    <property type="entry name" value="AA_TRNA_LIGASE_I"/>
    <property type="match status" value="1"/>
</dbReference>
<feature type="short sequence motif" description="'HIGH' region" evidence="16">
    <location>
        <begin position="14"/>
        <end position="24"/>
    </location>
</feature>
<gene>
    <name evidence="16 18" type="primary">metG</name>
    <name evidence="18" type="ORF">CVP05_11490</name>
</gene>
<keyword evidence="13 16" id="KW-0648">Protein biosynthesis</keyword>
<dbReference type="InterPro" id="IPR002547">
    <property type="entry name" value="tRNA-bd_dom"/>
</dbReference>
<organism evidence="18 19">
    <name type="scientific">Conservatibacter flavescens</name>
    <dbReference type="NCBI Taxonomy" id="28161"/>
    <lineage>
        <taxon>Bacteria</taxon>
        <taxon>Pseudomonadati</taxon>
        <taxon>Pseudomonadota</taxon>
        <taxon>Gammaproteobacteria</taxon>
        <taxon>Pasteurellales</taxon>
        <taxon>Pasteurellaceae</taxon>
        <taxon>Conservatibacter</taxon>
    </lineage>
</organism>
<dbReference type="GO" id="GO:0006431">
    <property type="term" value="P:methionyl-tRNA aminoacylation"/>
    <property type="evidence" value="ECO:0007669"/>
    <property type="project" value="UniProtKB-UniRule"/>
</dbReference>
<dbReference type="InterPro" id="IPR033911">
    <property type="entry name" value="MetRS_core"/>
</dbReference>
<dbReference type="InterPro" id="IPR009080">
    <property type="entry name" value="tRNAsynth_Ia_anticodon-bd"/>
</dbReference>
<dbReference type="NCBIfam" id="TIGR00398">
    <property type="entry name" value="metG"/>
    <property type="match status" value="1"/>
</dbReference>
<evidence type="ECO:0000256" key="3">
    <source>
        <dbReference type="ARBA" id="ARBA00008258"/>
    </source>
</evidence>
<feature type="binding site" evidence="16">
    <location>
        <position position="158"/>
    </location>
    <ligand>
        <name>Zn(2+)</name>
        <dbReference type="ChEBI" id="CHEBI:29105"/>
    </ligand>
</feature>
<keyword evidence="5 16" id="KW-0963">Cytoplasm</keyword>
<comment type="subcellular location">
    <subcellularLocation>
        <location evidence="2 16">Cytoplasm</location>
    </subcellularLocation>
</comment>
<proteinExistence type="inferred from homology"/>
<dbReference type="NCBIfam" id="NF001100">
    <property type="entry name" value="PRK00133.1"/>
    <property type="match status" value="1"/>
</dbReference>
<dbReference type="Gene3D" id="2.40.50.140">
    <property type="entry name" value="Nucleic acid-binding proteins"/>
    <property type="match status" value="1"/>
</dbReference>
<dbReference type="SUPFAM" id="SSF52374">
    <property type="entry name" value="Nucleotidylyl transferase"/>
    <property type="match status" value="1"/>
</dbReference>
<comment type="catalytic activity">
    <reaction evidence="15 16">
        <text>tRNA(Met) + L-methionine + ATP = L-methionyl-tRNA(Met) + AMP + diphosphate</text>
        <dbReference type="Rhea" id="RHEA:13481"/>
        <dbReference type="Rhea" id="RHEA-COMP:9667"/>
        <dbReference type="Rhea" id="RHEA-COMP:9698"/>
        <dbReference type="ChEBI" id="CHEBI:30616"/>
        <dbReference type="ChEBI" id="CHEBI:33019"/>
        <dbReference type="ChEBI" id="CHEBI:57844"/>
        <dbReference type="ChEBI" id="CHEBI:78442"/>
        <dbReference type="ChEBI" id="CHEBI:78530"/>
        <dbReference type="ChEBI" id="CHEBI:456215"/>
        <dbReference type="EC" id="6.1.1.10"/>
    </reaction>
</comment>
<dbReference type="GO" id="GO:0005829">
    <property type="term" value="C:cytosol"/>
    <property type="evidence" value="ECO:0007669"/>
    <property type="project" value="TreeGrafter"/>
</dbReference>
<evidence type="ECO:0000313" key="18">
    <source>
        <dbReference type="EMBL" id="PJG84375.1"/>
    </source>
</evidence>
<accession>A0A2M8RZQ7</accession>
<dbReference type="Pfam" id="PF01588">
    <property type="entry name" value="tRNA_bind"/>
    <property type="match status" value="1"/>
</dbReference>
<dbReference type="AlphaFoldDB" id="A0A2M8RZQ7"/>
<dbReference type="GO" id="GO:0005524">
    <property type="term" value="F:ATP binding"/>
    <property type="evidence" value="ECO:0007669"/>
    <property type="project" value="UniProtKB-UniRule"/>
</dbReference>
<keyword evidence="19" id="KW-1185">Reference proteome</keyword>
<evidence type="ECO:0000256" key="12">
    <source>
        <dbReference type="ARBA" id="ARBA00022884"/>
    </source>
</evidence>
<keyword evidence="11 16" id="KW-0067">ATP-binding</keyword>
<dbReference type="PROSITE" id="PS50886">
    <property type="entry name" value="TRBD"/>
    <property type="match status" value="1"/>
</dbReference>
<dbReference type="Proteomes" id="UP000229329">
    <property type="component" value="Unassembled WGS sequence"/>
</dbReference>
<keyword evidence="10 16" id="KW-0862">Zinc</keyword>
<dbReference type="InterPro" id="IPR004495">
    <property type="entry name" value="Met-tRNA-synth_bsu_C"/>
</dbReference>
<sequence>MSKSRQILVTCALPYANGPIHLGHMLEHIQADIWVRFQRMRGNEVYFVCADDAHGTPIMLKADQMGISPEQLIADVQQSHMADFAGFNISFDNYHSTHSEENRVFSEKIYRQLKANGFIKSRIISQLFDPEKNMFLPDRFVKGTCPKCKAEDQYGDNCEVCSSTYSPTELINPRSAVSGATPVVKESEHFFFDLPSFESMLKAWNRSGALQPEVANKMQEWFDAGLQQWDISRDAPYFGFEIPDAPGKYFYVWLDAPIGYMASFKNLCEKRGLNFDTFWQQDSDAELYHFIGKDIMYFHSLFWPAMLEGAGYRKPTNIFAHGYVTVNGEKMSKSRGTFIQAATYLKHLDPEYLRYYYAAKLSGRIDDLDLNLDDFVQRVNTDVVNKLVNLASRNAGFIQKRFDGKLAAHIEDNALWQEFTAQADMIASYYESREYGKAIREIMALCDKANKYVDDKAPWVIAKDAEREAELQAVCSMGIQFFRILMGYLKPVLPKLAERAEAFLQTELTWDNLASPLLNHQIAPFKALFTRLEIKQIEAMVEASKQENAAVKSAVQNTQVLATDVAVGDIEPIAETISIDDFAKIDLRVAKVIHCEAVPESKKLLKFSLDLGNETRQIFSGIKAAYDKPEELVGRFVIVVANLAPRKMKFGVSEGMILTGATADDSVLALLSVDSHALAGMKVS</sequence>
<reference evidence="18 19" key="1">
    <citation type="submission" date="2017-11" db="EMBL/GenBank/DDBJ databases">
        <title>Reclassification of Bisgaard taxon 7 as Conservatibacter flavescens gen. nov., sp. nov.</title>
        <authorList>
            <person name="Christensen H."/>
        </authorList>
    </citation>
    <scope>NUCLEOTIDE SEQUENCE [LARGE SCALE GENOMIC DNA]</scope>
    <source>
        <strain evidence="18 19">7_4</strain>
    </source>
</reference>
<feature type="binding site" evidence="16">
    <location>
        <position position="333"/>
    </location>
    <ligand>
        <name>ATP</name>
        <dbReference type="ChEBI" id="CHEBI:30616"/>
    </ligand>
</feature>
<evidence type="ECO:0000256" key="9">
    <source>
        <dbReference type="ARBA" id="ARBA00022741"/>
    </source>
</evidence>
<dbReference type="InterPro" id="IPR015413">
    <property type="entry name" value="Methionyl/Leucyl_tRNA_Synth"/>
</dbReference>
<dbReference type="PANTHER" id="PTHR45765">
    <property type="entry name" value="METHIONINE--TRNA LIGASE"/>
    <property type="match status" value="1"/>
</dbReference>
<evidence type="ECO:0000256" key="2">
    <source>
        <dbReference type="ARBA" id="ARBA00004496"/>
    </source>
</evidence>
<evidence type="ECO:0000256" key="11">
    <source>
        <dbReference type="ARBA" id="ARBA00022840"/>
    </source>
</evidence>
<keyword evidence="14 16" id="KW-0030">Aminoacyl-tRNA synthetase</keyword>
<dbReference type="GO" id="GO:0046872">
    <property type="term" value="F:metal ion binding"/>
    <property type="evidence" value="ECO:0007669"/>
    <property type="project" value="UniProtKB-KW"/>
</dbReference>
<dbReference type="InterPro" id="IPR041872">
    <property type="entry name" value="Anticodon_Met"/>
</dbReference>
<keyword evidence="7 16" id="KW-0436">Ligase</keyword>
<comment type="subunit">
    <text evidence="4 16">Homodimer.</text>
</comment>
<feature type="binding site" evidence="16">
    <location>
        <position position="148"/>
    </location>
    <ligand>
        <name>Zn(2+)</name>
        <dbReference type="ChEBI" id="CHEBI:29105"/>
    </ligand>
</feature>
<evidence type="ECO:0000256" key="15">
    <source>
        <dbReference type="ARBA" id="ARBA00047364"/>
    </source>
</evidence>
<dbReference type="GO" id="GO:0000049">
    <property type="term" value="F:tRNA binding"/>
    <property type="evidence" value="ECO:0007669"/>
    <property type="project" value="UniProtKB-UniRule"/>
</dbReference>
<evidence type="ECO:0000256" key="16">
    <source>
        <dbReference type="HAMAP-Rule" id="MF_00098"/>
    </source>
</evidence>
<feature type="binding site" evidence="16">
    <location>
        <position position="145"/>
    </location>
    <ligand>
        <name>Zn(2+)</name>
        <dbReference type="ChEBI" id="CHEBI:29105"/>
    </ligand>
</feature>
<evidence type="ECO:0000256" key="7">
    <source>
        <dbReference type="ARBA" id="ARBA00022598"/>
    </source>
</evidence>
<dbReference type="CDD" id="cd02800">
    <property type="entry name" value="tRNA_bind_EcMetRS_like"/>
    <property type="match status" value="1"/>
</dbReference>
<evidence type="ECO:0000313" key="19">
    <source>
        <dbReference type="Proteomes" id="UP000229329"/>
    </source>
</evidence>
<dbReference type="Gene3D" id="2.20.28.20">
    <property type="entry name" value="Methionyl-tRNA synthetase, Zn-domain"/>
    <property type="match status" value="1"/>
</dbReference>
<dbReference type="PANTHER" id="PTHR45765:SF1">
    <property type="entry name" value="METHIONINE--TRNA LIGASE, CYTOPLASMIC"/>
    <property type="match status" value="1"/>
</dbReference>
<dbReference type="InterPro" id="IPR014729">
    <property type="entry name" value="Rossmann-like_a/b/a_fold"/>
</dbReference>
<dbReference type="Gene3D" id="1.10.730.10">
    <property type="entry name" value="Isoleucyl-tRNA Synthetase, Domain 1"/>
    <property type="match status" value="1"/>
</dbReference>
<dbReference type="OrthoDB" id="9810191at2"/>
<dbReference type="RefSeq" id="WP_100289708.1">
    <property type="nucleotide sequence ID" value="NZ_PHHA01000034.1"/>
</dbReference>
<evidence type="ECO:0000256" key="5">
    <source>
        <dbReference type="ARBA" id="ARBA00022490"/>
    </source>
</evidence>
<protein>
    <recommendedName>
        <fullName evidence="16">Methionine--tRNA ligase</fullName>
        <ecNumber evidence="16">6.1.1.10</ecNumber>
    </recommendedName>
    <alternativeName>
        <fullName evidence="16">Methionyl-tRNA synthetase</fullName>
        <shortName evidence="16">MetRS</shortName>
    </alternativeName>
</protein>
<evidence type="ECO:0000256" key="13">
    <source>
        <dbReference type="ARBA" id="ARBA00022917"/>
    </source>
</evidence>
<dbReference type="FunFam" id="2.20.28.20:FF:000001">
    <property type="entry name" value="Methionine--tRNA ligase"/>
    <property type="match status" value="1"/>
</dbReference>
<keyword evidence="9 16" id="KW-0547">Nucleotide-binding</keyword>
<evidence type="ECO:0000256" key="10">
    <source>
        <dbReference type="ARBA" id="ARBA00022833"/>
    </source>
</evidence>
<dbReference type="SUPFAM" id="SSF47323">
    <property type="entry name" value="Anticodon-binding domain of a subclass of class I aminoacyl-tRNA synthetases"/>
    <property type="match status" value="1"/>
</dbReference>
<evidence type="ECO:0000256" key="14">
    <source>
        <dbReference type="ARBA" id="ARBA00023146"/>
    </source>
</evidence>
<evidence type="ECO:0000256" key="4">
    <source>
        <dbReference type="ARBA" id="ARBA00011738"/>
    </source>
</evidence>
<dbReference type="SUPFAM" id="SSF57770">
    <property type="entry name" value="Methionyl-tRNA synthetase (MetRS), Zn-domain"/>
    <property type="match status" value="1"/>
</dbReference>
<feature type="binding site" evidence="16">
    <location>
        <position position="161"/>
    </location>
    <ligand>
        <name>Zn(2+)</name>
        <dbReference type="ChEBI" id="CHEBI:29105"/>
    </ligand>
</feature>
<dbReference type="InterPro" id="IPR029038">
    <property type="entry name" value="MetRS_Zn"/>
</dbReference>
<dbReference type="SUPFAM" id="SSF50249">
    <property type="entry name" value="Nucleic acid-binding proteins"/>
    <property type="match status" value="1"/>
</dbReference>
<comment type="function">
    <text evidence="1 16">Is required not only for elongation of protein synthesis but also for the initiation of all mRNA translation through initiator tRNA(fMet) aminoacylation.</text>
</comment>
<evidence type="ECO:0000259" key="17">
    <source>
        <dbReference type="PROSITE" id="PS50886"/>
    </source>
</evidence>
<keyword evidence="6 16" id="KW-0820">tRNA-binding</keyword>
<dbReference type="CDD" id="cd00814">
    <property type="entry name" value="MetRS_core"/>
    <property type="match status" value="1"/>
</dbReference>
<dbReference type="NCBIfam" id="TIGR00399">
    <property type="entry name" value="metG_C_term"/>
    <property type="match status" value="1"/>
</dbReference>
<evidence type="ECO:0000256" key="6">
    <source>
        <dbReference type="ARBA" id="ARBA00022555"/>
    </source>
</evidence>
<comment type="caution">
    <text evidence="18">The sequence shown here is derived from an EMBL/GenBank/DDBJ whole genome shotgun (WGS) entry which is preliminary data.</text>
</comment>
<dbReference type="Pfam" id="PF19303">
    <property type="entry name" value="Anticodon_3"/>
    <property type="match status" value="1"/>
</dbReference>
<comment type="cofactor">
    <cofactor evidence="16">
        <name>Zn(2+)</name>
        <dbReference type="ChEBI" id="CHEBI:29105"/>
    </cofactor>
    <text evidence="16">Binds 1 zinc ion per subunit.</text>
</comment>
<dbReference type="InterPro" id="IPR012340">
    <property type="entry name" value="NA-bd_OB-fold"/>
</dbReference>
<dbReference type="GO" id="GO:0004825">
    <property type="term" value="F:methionine-tRNA ligase activity"/>
    <property type="evidence" value="ECO:0007669"/>
    <property type="project" value="UniProtKB-UniRule"/>
</dbReference>
<evidence type="ECO:0000256" key="8">
    <source>
        <dbReference type="ARBA" id="ARBA00022723"/>
    </source>
</evidence>
<keyword evidence="12 16" id="KW-0694">RNA-binding</keyword>
<dbReference type="HAMAP" id="MF_00098">
    <property type="entry name" value="Met_tRNA_synth_type1"/>
    <property type="match status" value="1"/>
</dbReference>
<dbReference type="FunFam" id="1.10.730.10:FF:000005">
    <property type="entry name" value="Methionine--tRNA ligase"/>
    <property type="match status" value="1"/>
</dbReference>
<keyword evidence="8 16" id="KW-0479">Metal-binding</keyword>
<comment type="similarity">
    <text evidence="3 16">Belongs to the class-I aminoacyl-tRNA synthetase family. MetG type 1 subfamily.</text>
</comment>
<dbReference type="Gene3D" id="3.40.50.620">
    <property type="entry name" value="HUPs"/>
    <property type="match status" value="1"/>
</dbReference>